<name>A0A3S4J8R9_SALET</name>
<dbReference type="Proteomes" id="UP000273655">
    <property type="component" value="Chromosome 1"/>
</dbReference>
<dbReference type="AlphaFoldDB" id="A0A3S4J8R9"/>
<accession>A0A3S4J8R9</accession>
<keyword evidence="1" id="KW-0378">Hydrolase</keyword>
<evidence type="ECO:0000313" key="1">
    <source>
        <dbReference type="EMBL" id="VEA41572.1"/>
    </source>
</evidence>
<dbReference type="Pfam" id="PF08238">
    <property type="entry name" value="Sel1"/>
    <property type="match status" value="4"/>
</dbReference>
<dbReference type="PANTHER" id="PTHR11102:SF160">
    <property type="entry name" value="ERAD-ASSOCIATED E3 UBIQUITIN-PROTEIN LIGASE COMPONENT HRD3"/>
    <property type="match status" value="1"/>
</dbReference>
<dbReference type="GO" id="GO:0008800">
    <property type="term" value="F:beta-lactamase activity"/>
    <property type="evidence" value="ECO:0007669"/>
    <property type="project" value="UniProtKB-EC"/>
</dbReference>
<dbReference type="EMBL" id="LR134148">
    <property type="protein sequence ID" value="VEA41572.1"/>
    <property type="molecule type" value="Genomic_DNA"/>
</dbReference>
<evidence type="ECO:0000313" key="2">
    <source>
        <dbReference type="Proteomes" id="UP000273655"/>
    </source>
</evidence>
<protein>
    <submittedName>
        <fullName evidence="1">YbeQ3_1 protein</fullName>
        <ecNumber evidence="1">3.5.2.6</ecNumber>
    </submittedName>
</protein>
<organism evidence="1 2">
    <name type="scientific">Salmonella enterica I</name>
    <dbReference type="NCBI Taxonomy" id="59201"/>
    <lineage>
        <taxon>Bacteria</taxon>
        <taxon>Pseudomonadati</taxon>
        <taxon>Pseudomonadota</taxon>
        <taxon>Gammaproteobacteria</taxon>
        <taxon>Enterobacterales</taxon>
        <taxon>Enterobacteriaceae</taxon>
        <taxon>Salmonella</taxon>
    </lineage>
</organism>
<dbReference type="InterPro" id="IPR011990">
    <property type="entry name" value="TPR-like_helical_dom_sf"/>
</dbReference>
<dbReference type="InterPro" id="IPR006597">
    <property type="entry name" value="Sel1-like"/>
</dbReference>
<dbReference type="EC" id="3.5.2.6" evidence="1"/>
<dbReference type="SMART" id="SM00671">
    <property type="entry name" value="SEL1"/>
    <property type="match status" value="4"/>
</dbReference>
<dbReference type="PANTHER" id="PTHR11102">
    <property type="entry name" value="SEL-1-LIKE PROTEIN"/>
    <property type="match status" value="1"/>
</dbReference>
<proteinExistence type="predicted"/>
<gene>
    <name evidence="1" type="primary">ybeQ3_1</name>
    <name evidence="1" type="ORF">NCTC8271_04377</name>
</gene>
<reference evidence="1 2" key="1">
    <citation type="submission" date="2018-12" db="EMBL/GenBank/DDBJ databases">
        <authorList>
            <consortium name="Pathogen Informatics"/>
        </authorList>
    </citation>
    <scope>NUCLEOTIDE SEQUENCE [LARGE SCALE GENOMIC DNA]</scope>
    <source>
        <strain evidence="1 2">NCTC8271</strain>
    </source>
</reference>
<sequence>MAALITRLGYSKADILHLAELWAQERDPELNFIVGSLYDSGFVEVDDKEARSLQWFRKAAELGQADAQNILGYFYLNGKRGIKRDLQKGGQWYELAAAQGNADALINLGEIYYSGTQVPLDYARAFEFFERAAKMGKSRALNYLAWMYTNGQFVDTDCRKAAELFAQGRTSFADDPHFQVTCEKDRQARAEAVAMREKNLPKLTFNRDRVFGASQGSGYACELEFVVKTDRISSIENLRVSLALKNKAGAMSQQVIAFEPFGLNTQNRNLQGYKSDTLRESTLQPVYQPEFCDVDSYSVTAVTGMVNGKEMDMLKAGIFL</sequence>
<dbReference type="SUPFAM" id="SSF81901">
    <property type="entry name" value="HCP-like"/>
    <property type="match status" value="1"/>
</dbReference>
<dbReference type="Gene3D" id="1.25.40.10">
    <property type="entry name" value="Tetratricopeptide repeat domain"/>
    <property type="match status" value="1"/>
</dbReference>
<dbReference type="InterPro" id="IPR050767">
    <property type="entry name" value="Sel1_AlgK"/>
</dbReference>